<evidence type="ECO:0000256" key="7">
    <source>
        <dbReference type="SAM" id="Phobius"/>
    </source>
</evidence>
<dbReference type="EMBL" id="QWZQ01000040">
    <property type="protein sequence ID" value="RRK09767.1"/>
    <property type="molecule type" value="Genomic_DNA"/>
</dbReference>
<feature type="transmembrane region" description="Helical" evidence="7">
    <location>
        <begin position="166"/>
        <end position="184"/>
    </location>
</feature>
<comment type="subcellular location">
    <subcellularLocation>
        <location evidence="1">Membrane</location>
        <topology evidence="1">Multi-pass membrane protein</topology>
    </subcellularLocation>
</comment>
<dbReference type="AlphaFoldDB" id="A0A426D510"/>
<comment type="caution">
    <text evidence="9">The sequence shown here is derived from an EMBL/GenBank/DDBJ whole genome shotgun (WGS) entry which is preliminary data.</text>
</comment>
<sequence>MGILQNQTWMTTLLLAINVAVFLLETFDQLQINGDFHIGPRVLLDYGASYTPLINAGDYWRLWSPMFVHLNPFHLVFNMATLLFVGPLIEREVGPVRLLCAYLLSGLAGNLLSYVMLPEVASAGASTSLFGLTVYAALLLPRARRLLMVILAANLLVNLVEPTVDIYGHLGGLAGGALLAVLMFDVDELDRVRIPSWLRSSVALTLTTVLFMVTLFYDYLP</sequence>
<protein>
    <submittedName>
        <fullName evidence="9">Rhomboid family intramembrane serine protease</fullName>
    </submittedName>
</protein>
<organism evidence="9 10">
    <name type="scientific">Lactiplantibacillus garii</name>
    <dbReference type="NCBI Taxonomy" id="2306423"/>
    <lineage>
        <taxon>Bacteria</taxon>
        <taxon>Bacillati</taxon>
        <taxon>Bacillota</taxon>
        <taxon>Bacilli</taxon>
        <taxon>Lactobacillales</taxon>
        <taxon>Lactobacillaceae</taxon>
        <taxon>Lactiplantibacillus</taxon>
    </lineage>
</organism>
<comment type="similarity">
    <text evidence="2">Belongs to the peptidase S54 family.</text>
</comment>
<dbReference type="RefSeq" id="WP_125072962.1">
    <property type="nucleotide sequence ID" value="NZ_QWZQ01000040.1"/>
</dbReference>
<reference evidence="9 10" key="1">
    <citation type="submission" date="2018-08" db="EMBL/GenBank/DDBJ databases">
        <title>Genome Lactobacillus garii FI11369.</title>
        <authorList>
            <person name="Diaz M."/>
            <person name="Narbad A."/>
        </authorList>
    </citation>
    <scope>NUCLEOTIDE SEQUENCE [LARGE SCALE GENOMIC DNA]</scope>
    <source>
        <strain evidence="9 10">FI11369</strain>
    </source>
</reference>
<feature type="transmembrane region" description="Helical" evidence="7">
    <location>
        <begin position="196"/>
        <end position="217"/>
    </location>
</feature>
<feature type="transmembrane region" description="Helical" evidence="7">
    <location>
        <begin position="96"/>
        <end position="117"/>
    </location>
</feature>
<dbReference type="GO" id="GO:0006508">
    <property type="term" value="P:proteolysis"/>
    <property type="evidence" value="ECO:0007669"/>
    <property type="project" value="UniProtKB-KW"/>
</dbReference>
<proteinExistence type="inferred from homology"/>
<keyword evidence="3 7" id="KW-0812">Transmembrane</keyword>
<dbReference type="InterPro" id="IPR022764">
    <property type="entry name" value="Peptidase_S54_rhomboid_dom"/>
</dbReference>
<dbReference type="OrthoDB" id="9813074at2"/>
<evidence type="ECO:0000256" key="6">
    <source>
        <dbReference type="ARBA" id="ARBA00023136"/>
    </source>
</evidence>
<keyword evidence="9" id="KW-0645">Protease</keyword>
<keyword evidence="10" id="KW-1185">Reference proteome</keyword>
<evidence type="ECO:0000256" key="1">
    <source>
        <dbReference type="ARBA" id="ARBA00004141"/>
    </source>
</evidence>
<feature type="transmembrane region" description="Helical" evidence="7">
    <location>
        <begin position="70"/>
        <end position="89"/>
    </location>
</feature>
<name>A0A426D510_9LACO</name>
<keyword evidence="5 7" id="KW-1133">Transmembrane helix</keyword>
<dbReference type="Proteomes" id="UP000283633">
    <property type="component" value="Unassembled WGS sequence"/>
</dbReference>
<dbReference type="Pfam" id="PF01694">
    <property type="entry name" value="Rhomboid"/>
    <property type="match status" value="1"/>
</dbReference>
<dbReference type="PANTHER" id="PTHR43731">
    <property type="entry name" value="RHOMBOID PROTEASE"/>
    <property type="match status" value="1"/>
</dbReference>
<evidence type="ECO:0000256" key="5">
    <source>
        <dbReference type="ARBA" id="ARBA00022989"/>
    </source>
</evidence>
<dbReference type="PANTHER" id="PTHR43731:SF14">
    <property type="entry name" value="PRESENILIN-ASSOCIATED RHOMBOID-LIKE PROTEIN, MITOCHONDRIAL"/>
    <property type="match status" value="1"/>
</dbReference>
<evidence type="ECO:0000256" key="4">
    <source>
        <dbReference type="ARBA" id="ARBA00022801"/>
    </source>
</evidence>
<gene>
    <name evidence="9" type="ORF">D1831_10955</name>
</gene>
<accession>A0A426D510</accession>
<evidence type="ECO:0000313" key="9">
    <source>
        <dbReference type="EMBL" id="RRK09767.1"/>
    </source>
</evidence>
<evidence type="ECO:0000259" key="8">
    <source>
        <dbReference type="Pfam" id="PF01694"/>
    </source>
</evidence>
<evidence type="ECO:0000256" key="2">
    <source>
        <dbReference type="ARBA" id="ARBA00009045"/>
    </source>
</evidence>
<evidence type="ECO:0000256" key="3">
    <source>
        <dbReference type="ARBA" id="ARBA00022692"/>
    </source>
</evidence>
<keyword evidence="6 7" id="KW-0472">Membrane</keyword>
<feature type="transmembrane region" description="Helical" evidence="7">
    <location>
        <begin position="123"/>
        <end position="140"/>
    </location>
</feature>
<dbReference type="SUPFAM" id="SSF144091">
    <property type="entry name" value="Rhomboid-like"/>
    <property type="match status" value="1"/>
</dbReference>
<dbReference type="Gene3D" id="1.20.1540.10">
    <property type="entry name" value="Rhomboid-like"/>
    <property type="match status" value="1"/>
</dbReference>
<evidence type="ECO:0000313" key="10">
    <source>
        <dbReference type="Proteomes" id="UP000283633"/>
    </source>
</evidence>
<dbReference type="InterPro" id="IPR050925">
    <property type="entry name" value="Rhomboid_protease_S54"/>
</dbReference>
<dbReference type="GO" id="GO:0016020">
    <property type="term" value="C:membrane"/>
    <property type="evidence" value="ECO:0007669"/>
    <property type="project" value="UniProtKB-SubCell"/>
</dbReference>
<dbReference type="InterPro" id="IPR035952">
    <property type="entry name" value="Rhomboid-like_sf"/>
</dbReference>
<keyword evidence="4" id="KW-0378">Hydrolase</keyword>
<feature type="domain" description="Peptidase S54 rhomboid" evidence="8">
    <location>
        <begin position="57"/>
        <end position="184"/>
    </location>
</feature>
<dbReference type="GO" id="GO:0004252">
    <property type="term" value="F:serine-type endopeptidase activity"/>
    <property type="evidence" value="ECO:0007669"/>
    <property type="project" value="InterPro"/>
</dbReference>